<dbReference type="CDD" id="cd18793">
    <property type="entry name" value="SF2_C_SNF"/>
    <property type="match status" value="1"/>
</dbReference>
<dbReference type="Gene3D" id="3.40.50.300">
    <property type="entry name" value="P-loop containing nucleotide triphosphate hydrolases"/>
    <property type="match status" value="1"/>
</dbReference>
<dbReference type="EMBL" id="KZ678145">
    <property type="protein sequence ID" value="PSN61328.1"/>
    <property type="molecule type" value="Genomic_DNA"/>
</dbReference>
<feature type="domain" description="Helicase ATP-binding" evidence="4">
    <location>
        <begin position="161"/>
        <end position="343"/>
    </location>
</feature>
<dbReference type="GO" id="GO:0005524">
    <property type="term" value="F:ATP binding"/>
    <property type="evidence" value="ECO:0007669"/>
    <property type="project" value="UniProtKB-KW"/>
</dbReference>
<dbReference type="InterPro" id="IPR050628">
    <property type="entry name" value="SNF2_RAD54_helicase_TF"/>
</dbReference>
<keyword evidence="1" id="KW-0547">Nucleotide-binding</keyword>
<dbReference type="STRING" id="1448308.A0A2T2N8H8"/>
<dbReference type="SMART" id="SM00490">
    <property type="entry name" value="HELICc"/>
    <property type="match status" value="1"/>
</dbReference>
<dbReference type="PROSITE" id="PS51194">
    <property type="entry name" value="HELICASE_CTER"/>
    <property type="match status" value="1"/>
</dbReference>
<dbReference type="PANTHER" id="PTHR45626:SF22">
    <property type="entry name" value="DNA REPAIR PROTEIN RAD5"/>
    <property type="match status" value="1"/>
</dbReference>
<dbReference type="Pfam" id="PF00176">
    <property type="entry name" value="SNF2-rel_dom"/>
    <property type="match status" value="1"/>
</dbReference>
<dbReference type="OrthoDB" id="448448at2759"/>
<evidence type="ECO:0000259" key="4">
    <source>
        <dbReference type="PROSITE" id="PS51192"/>
    </source>
</evidence>
<dbReference type="InterPro" id="IPR014001">
    <property type="entry name" value="Helicase_ATP-bd"/>
</dbReference>
<dbReference type="SUPFAM" id="SSF52540">
    <property type="entry name" value="P-loop containing nucleoside triphosphate hydrolases"/>
    <property type="match status" value="2"/>
</dbReference>
<keyword evidence="7" id="KW-1185">Reference proteome</keyword>
<dbReference type="GO" id="GO:0008094">
    <property type="term" value="F:ATP-dependent activity, acting on DNA"/>
    <property type="evidence" value="ECO:0007669"/>
    <property type="project" value="TreeGrafter"/>
</dbReference>
<dbReference type="InterPro" id="IPR049730">
    <property type="entry name" value="SNF2/RAD54-like_C"/>
</dbReference>
<dbReference type="SMART" id="SM00487">
    <property type="entry name" value="DEXDc"/>
    <property type="match status" value="1"/>
</dbReference>
<organism evidence="6 7">
    <name type="scientific">Corynespora cassiicola Philippines</name>
    <dbReference type="NCBI Taxonomy" id="1448308"/>
    <lineage>
        <taxon>Eukaryota</taxon>
        <taxon>Fungi</taxon>
        <taxon>Dikarya</taxon>
        <taxon>Ascomycota</taxon>
        <taxon>Pezizomycotina</taxon>
        <taxon>Dothideomycetes</taxon>
        <taxon>Pleosporomycetidae</taxon>
        <taxon>Pleosporales</taxon>
        <taxon>Corynesporascaceae</taxon>
        <taxon>Corynespora</taxon>
    </lineage>
</organism>
<keyword evidence="3" id="KW-0067">ATP-binding</keyword>
<proteinExistence type="predicted"/>
<evidence type="ECO:0000313" key="7">
    <source>
        <dbReference type="Proteomes" id="UP000240883"/>
    </source>
</evidence>
<evidence type="ECO:0000256" key="1">
    <source>
        <dbReference type="ARBA" id="ARBA00022741"/>
    </source>
</evidence>
<reference evidence="6 7" key="1">
    <citation type="journal article" date="2018" name="Front. Microbiol.">
        <title>Genome-Wide Analysis of Corynespora cassiicola Leaf Fall Disease Putative Effectors.</title>
        <authorList>
            <person name="Lopez D."/>
            <person name="Ribeiro S."/>
            <person name="Label P."/>
            <person name="Fumanal B."/>
            <person name="Venisse J.S."/>
            <person name="Kohler A."/>
            <person name="de Oliveira R.R."/>
            <person name="Labutti K."/>
            <person name="Lipzen A."/>
            <person name="Lail K."/>
            <person name="Bauer D."/>
            <person name="Ohm R.A."/>
            <person name="Barry K.W."/>
            <person name="Spatafora J."/>
            <person name="Grigoriev I.V."/>
            <person name="Martin F.M."/>
            <person name="Pujade-Renaud V."/>
        </authorList>
    </citation>
    <scope>NUCLEOTIDE SEQUENCE [LARGE SCALE GENOMIC DNA]</scope>
    <source>
        <strain evidence="6 7">Philippines</strain>
    </source>
</reference>
<dbReference type="InterPro" id="IPR001650">
    <property type="entry name" value="Helicase_C-like"/>
</dbReference>
<evidence type="ECO:0000256" key="3">
    <source>
        <dbReference type="ARBA" id="ARBA00022840"/>
    </source>
</evidence>
<feature type="domain" description="Helicase C-terminal" evidence="5">
    <location>
        <begin position="576"/>
        <end position="721"/>
    </location>
</feature>
<dbReference type="InterPro" id="IPR000330">
    <property type="entry name" value="SNF2_N"/>
</dbReference>
<dbReference type="Gene3D" id="3.40.50.10810">
    <property type="entry name" value="Tandem AAA-ATPase domain"/>
    <property type="match status" value="1"/>
</dbReference>
<accession>A0A2T2N8H8</accession>
<dbReference type="CDD" id="cd18008">
    <property type="entry name" value="DEXDc_SHPRH-like"/>
    <property type="match status" value="1"/>
</dbReference>
<evidence type="ECO:0000259" key="5">
    <source>
        <dbReference type="PROSITE" id="PS51194"/>
    </source>
</evidence>
<name>A0A2T2N8H8_CORCC</name>
<evidence type="ECO:0000256" key="2">
    <source>
        <dbReference type="ARBA" id="ARBA00022801"/>
    </source>
</evidence>
<protein>
    <submittedName>
        <fullName evidence="6">Uncharacterized protein</fullName>
    </submittedName>
</protein>
<dbReference type="GO" id="GO:0016787">
    <property type="term" value="F:hydrolase activity"/>
    <property type="evidence" value="ECO:0007669"/>
    <property type="project" value="UniProtKB-KW"/>
</dbReference>
<keyword evidence="2" id="KW-0378">Hydrolase</keyword>
<dbReference type="AlphaFoldDB" id="A0A2T2N8H8"/>
<dbReference type="InterPro" id="IPR027417">
    <property type="entry name" value="P-loop_NTPase"/>
</dbReference>
<dbReference type="InterPro" id="IPR038718">
    <property type="entry name" value="SNF2-like_sf"/>
</dbReference>
<gene>
    <name evidence="6" type="ORF">BS50DRAFT_504751</name>
</gene>
<sequence length="721" mass="80660">MEKLGRLDDHTREALSTLQADGELHLQLTYSTTPLTPENSTKPPRGTVGFLSTILYGPRGRLYDVGYFTAQCGHYLEDPLGCDRNVPYLNPQCLSSIYEEPPMTFDLINLGQHQVDDFMPKPCDLLAGFETTDELGESHTPNALCTQLKSFVNIISGRSQPTPPPVWRGGILADEMGLGKTLSMIALVASDQDENDKSAYIPEHKAHPNELHSTLIVVPLSLLSVWENQLKTHTHARRVTWFNHHGKQRLQLSRATSAPDIVFTTYQTVESESRNKTLKAGSVFSYFWRRIILDEAHIIRNHKTSTARAISSLSAWSRWAISGTPVQNELTDFLGLFSALRFKPYHEPAAFDEDISDLWRNKPVDKATSTFKKLLSCVMIRRTKAIISLPPREDKIVRLSFNAMERERYRRVESPVAEMLDDTADTTSTGSFWLSSIQQINKLRIICNLGIHDSACTPNLPVTVGGSILMLLATRLSIGSEMCTQCLKPIDSSPSGRELEISAPSTVYYAGCYRFFCASCAILLRYQTPGPCGCTDRAAPCLLRPLPLLTTPTVSPGRSVSPTRTEIGKEFYLSSKVQAVISEIRSYPNQKNVIFSSWTSSLDMVQRGLVFEGIRFVRIDGKVATPERTRVIKQFQSDFNTRAILVTISCGACGLDLTAASRIHLLEPQWNPSLEDQALARAHRLGQEHPVTTLRYVIRDSIEEVSYLHSPNTKRVLSRMI</sequence>
<evidence type="ECO:0000313" key="6">
    <source>
        <dbReference type="EMBL" id="PSN61328.1"/>
    </source>
</evidence>
<dbReference type="GO" id="GO:0006281">
    <property type="term" value="P:DNA repair"/>
    <property type="evidence" value="ECO:0007669"/>
    <property type="project" value="TreeGrafter"/>
</dbReference>
<dbReference type="GO" id="GO:0005634">
    <property type="term" value="C:nucleus"/>
    <property type="evidence" value="ECO:0007669"/>
    <property type="project" value="TreeGrafter"/>
</dbReference>
<dbReference type="PANTHER" id="PTHR45626">
    <property type="entry name" value="TRANSCRIPTION TERMINATION FACTOR 2-RELATED"/>
    <property type="match status" value="1"/>
</dbReference>
<dbReference type="Proteomes" id="UP000240883">
    <property type="component" value="Unassembled WGS sequence"/>
</dbReference>
<dbReference type="PROSITE" id="PS51192">
    <property type="entry name" value="HELICASE_ATP_BIND_1"/>
    <property type="match status" value="1"/>
</dbReference>
<dbReference type="Pfam" id="PF00271">
    <property type="entry name" value="Helicase_C"/>
    <property type="match status" value="1"/>
</dbReference>